<evidence type="ECO:0000313" key="3">
    <source>
        <dbReference type="Proteomes" id="UP000266841"/>
    </source>
</evidence>
<feature type="region of interest" description="Disordered" evidence="1">
    <location>
        <begin position="1"/>
        <end position="36"/>
    </location>
</feature>
<keyword evidence="3" id="KW-1185">Reference proteome</keyword>
<gene>
    <name evidence="2" type="ORF">THAOC_02503</name>
</gene>
<dbReference type="Proteomes" id="UP000266841">
    <property type="component" value="Unassembled WGS sequence"/>
</dbReference>
<feature type="non-terminal residue" evidence="2">
    <location>
        <position position="258"/>
    </location>
</feature>
<dbReference type="AlphaFoldDB" id="K0TEF7"/>
<reference evidence="2 3" key="1">
    <citation type="journal article" date="2012" name="Genome Biol.">
        <title>Genome and low-iron response of an oceanic diatom adapted to chronic iron limitation.</title>
        <authorList>
            <person name="Lommer M."/>
            <person name="Specht M."/>
            <person name="Roy A.S."/>
            <person name="Kraemer L."/>
            <person name="Andreson R."/>
            <person name="Gutowska M.A."/>
            <person name="Wolf J."/>
            <person name="Bergner S.V."/>
            <person name="Schilhabel M.B."/>
            <person name="Klostermeier U.C."/>
            <person name="Beiko R.G."/>
            <person name="Rosenstiel P."/>
            <person name="Hippler M."/>
            <person name="Laroche J."/>
        </authorList>
    </citation>
    <scope>NUCLEOTIDE SEQUENCE [LARGE SCALE GENOMIC DNA]</scope>
    <source>
        <strain evidence="2 3">CCMP1005</strain>
    </source>
</reference>
<protein>
    <submittedName>
        <fullName evidence="2">Uncharacterized protein</fullName>
    </submittedName>
</protein>
<comment type="caution">
    <text evidence="2">The sequence shown here is derived from an EMBL/GenBank/DDBJ whole genome shotgun (WGS) entry which is preliminary data.</text>
</comment>
<feature type="compositionally biased region" description="Acidic residues" evidence="1">
    <location>
        <begin position="1"/>
        <end position="10"/>
    </location>
</feature>
<name>K0TEF7_THAOC</name>
<accession>K0TEF7</accession>
<organism evidence="2 3">
    <name type="scientific">Thalassiosira oceanica</name>
    <name type="common">Marine diatom</name>
    <dbReference type="NCBI Taxonomy" id="159749"/>
    <lineage>
        <taxon>Eukaryota</taxon>
        <taxon>Sar</taxon>
        <taxon>Stramenopiles</taxon>
        <taxon>Ochrophyta</taxon>
        <taxon>Bacillariophyta</taxon>
        <taxon>Coscinodiscophyceae</taxon>
        <taxon>Thalassiosirophycidae</taxon>
        <taxon>Thalassiosirales</taxon>
        <taxon>Thalassiosiraceae</taxon>
        <taxon>Thalassiosira</taxon>
    </lineage>
</organism>
<sequence length="258" mass="28007">MLDAVDDAYGDDVNNDKHQLTHVTSMPSGGAPAGPLRAGRPCGRLKLDASLEASTTATLSALSLRLIVECPPPRCTPRSPTCLSPIDKPLAELVVVRTEQLNTKDAGASEQLGLLYNQEVAWFPTRLIGHSFVTHVVTDRVRGSVIHSLTTTTQTHHCQIEVTHRVKGLATIQLSQVTAGVDGDGLLSDDVKRQRASQTCTCGVNGVLKVKLLYRLKLEPYESSKLRRRISVGDDEVQDSGLLLTWDKGRARLKTPTV</sequence>
<proteinExistence type="predicted"/>
<evidence type="ECO:0000256" key="1">
    <source>
        <dbReference type="SAM" id="MobiDB-lite"/>
    </source>
</evidence>
<evidence type="ECO:0000313" key="2">
    <source>
        <dbReference type="EMBL" id="EJK75765.1"/>
    </source>
</evidence>
<dbReference type="EMBL" id="AGNL01002737">
    <property type="protein sequence ID" value="EJK75765.1"/>
    <property type="molecule type" value="Genomic_DNA"/>
</dbReference>